<dbReference type="EMBL" id="CP012643">
    <property type="protein sequence ID" value="ALJ00776.1"/>
    <property type="molecule type" value="Genomic_DNA"/>
</dbReference>
<keyword evidence="2" id="KW-1185">Reference proteome</keyword>
<proteinExistence type="predicted"/>
<organism evidence="1 2">
    <name type="scientific">Rufibacter tibetensis</name>
    <dbReference type="NCBI Taxonomy" id="512763"/>
    <lineage>
        <taxon>Bacteria</taxon>
        <taxon>Pseudomonadati</taxon>
        <taxon>Bacteroidota</taxon>
        <taxon>Cytophagia</taxon>
        <taxon>Cytophagales</taxon>
        <taxon>Hymenobacteraceae</taxon>
        <taxon>Rufibacter</taxon>
    </lineage>
</organism>
<protein>
    <submittedName>
        <fullName evidence="1">Uncharacterized protein</fullName>
    </submittedName>
</protein>
<dbReference type="OrthoDB" id="894313at2"/>
<name>A0A0P0C6X6_9BACT</name>
<evidence type="ECO:0000313" key="2">
    <source>
        <dbReference type="Proteomes" id="UP000061382"/>
    </source>
</evidence>
<reference evidence="1 2" key="1">
    <citation type="submission" date="2015-08" db="EMBL/GenBank/DDBJ databases">
        <title>Complete genome sequence of Rufibacter tibetensis strain 1351t, a radiation-resistant bacterium from tibet plateau.</title>
        <authorList>
            <person name="Dai J."/>
        </authorList>
    </citation>
    <scope>NUCLEOTIDE SEQUENCE [LARGE SCALE GENOMIC DNA]</scope>
    <source>
        <strain evidence="1 2">1351</strain>
    </source>
</reference>
<sequence length="89" mass="10461">MEKYAKEQVSREVLEIILEHFCPKLTSRTIRLFDTTITYYYPADEVVADGCNTVAFSACEGSTEFHYILVRLEPLRYGNKKTYRRREVS</sequence>
<dbReference type="Proteomes" id="UP000061382">
    <property type="component" value="Chromosome"/>
</dbReference>
<gene>
    <name evidence="1" type="ORF">DC20_19530</name>
</gene>
<evidence type="ECO:0000313" key="1">
    <source>
        <dbReference type="EMBL" id="ALJ00776.1"/>
    </source>
</evidence>
<accession>A0A0P0C6X6</accession>
<dbReference type="PATRIC" id="fig|512763.3.peg.4282"/>
<dbReference type="RefSeq" id="WP_062545383.1">
    <property type="nucleotide sequence ID" value="NZ_CP012643.1"/>
</dbReference>
<dbReference type="AlphaFoldDB" id="A0A0P0C6X6"/>
<dbReference type="KEGG" id="rti:DC20_19530"/>